<evidence type="ECO:0000313" key="5">
    <source>
        <dbReference type="Proteomes" id="UP000823775"/>
    </source>
</evidence>
<dbReference type="Gene3D" id="3.30.43.10">
    <property type="entry name" value="Uridine Diphospho-n-acetylenolpyruvylglucosamine Reductase, domain 2"/>
    <property type="match status" value="1"/>
</dbReference>
<dbReference type="InterPro" id="IPR051264">
    <property type="entry name" value="FAD-oxidored/transferase_4"/>
</dbReference>
<sequence length="195" mass="22745">MEDWKATYRLLTHCKHLFHRRSSPNFQISKRFCSSGCRYHFNQPSELIKPYIGNYRQEFQTFKHPLVSLGMNQWNRCRSQYRCFASQATIIQRRPDFSTISSEDLSYFKNILGERGVVQDEETLDAVNTDWMRKYKGTSKLMLQPRTAEEVSQILKYCNSRCLAVVPQGGNTGLVGGSVPAFDEVRKSWFLDDHL</sequence>
<accession>A0ABS8SZQ2</accession>
<feature type="domain" description="FAD linked oxidase N-terminal" evidence="3">
    <location>
        <begin position="141"/>
        <end position="183"/>
    </location>
</feature>
<proteinExistence type="predicted"/>
<dbReference type="PANTHER" id="PTHR43716">
    <property type="entry name" value="D-2-HYDROXYGLUTARATE DEHYDROGENASE, MITOCHONDRIAL"/>
    <property type="match status" value="1"/>
</dbReference>
<keyword evidence="5" id="KW-1185">Reference proteome</keyword>
<evidence type="ECO:0000259" key="3">
    <source>
        <dbReference type="Pfam" id="PF01565"/>
    </source>
</evidence>
<dbReference type="PANTHER" id="PTHR43716:SF1">
    <property type="entry name" value="D-2-HYDROXYGLUTARATE DEHYDROGENASE, MITOCHONDRIAL"/>
    <property type="match status" value="1"/>
</dbReference>
<dbReference type="Pfam" id="PF01565">
    <property type="entry name" value="FAD_binding_4"/>
    <property type="match status" value="1"/>
</dbReference>
<dbReference type="InterPro" id="IPR016167">
    <property type="entry name" value="FAD-bd_PCMH_sub1"/>
</dbReference>
<dbReference type="Proteomes" id="UP000823775">
    <property type="component" value="Unassembled WGS sequence"/>
</dbReference>
<gene>
    <name evidence="4" type="primary">D2HGDH_1</name>
    <name evidence="4" type="ORF">HAX54_051384</name>
</gene>
<dbReference type="InterPro" id="IPR036318">
    <property type="entry name" value="FAD-bd_PCMH-like_sf"/>
</dbReference>
<evidence type="ECO:0000256" key="2">
    <source>
        <dbReference type="ARBA" id="ARBA00023002"/>
    </source>
</evidence>
<evidence type="ECO:0000256" key="1">
    <source>
        <dbReference type="ARBA" id="ARBA00001974"/>
    </source>
</evidence>
<comment type="caution">
    <text evidence="4">The sequence shown here is derived from an EMBL/GenBank/DDBJ whole genome shotgun (WGS) entry which is preliminary data.</text>
</comment>
<protein>
    <submittedName>
        <fullName evidence="4">D-2-hydroxyglutarate dehydrogenase, mitochondrial</fullName>
    </submittedName>
</protein>
<dbReference type="InterPro" id="IPR006094">
    <property type="entry name" value="Oxid_FAD_bind_N"/>
</dbReference>
<name>A0ABS8SZQ2_DATST</name>
<organism evidence="4 5">
    <name type="scientific">Datura stramonium</name>
    <name type="common">Jimsonweed</name>
    <name type="synonym">Common thornapple</name>
    <dbReference type="NCBI Taxonomy" id="4076"/>
    <lineage>
        <taxon>Eukaryota</taxon>
        <taxon>Viridiplantae</taxon>
        <taxon>Streptophyta</taxon>
        <taxon>Embryophyta</taxon>
        <taxon>Tracheophyta</taxon>
        <taxon>Spermatophyta</taxon>
        <taxon>Magnoliopsida</taxon>
        <taxon>eudicotyledons</taxon>
        <taxon>Gunneridae</taxon>
        <taxon>Pentapetalae</taxon>
        <taxon>asterids</taxon>
        <taxon>lamiids</taxon>
        <taxon>Solanales</taxon>
        <taxon>Solanaceae</taxon>
        <taxon>Solanoideae</taxon>
        <taxon>Datureae</taxon>
        <taxon>Datura</taxon>
    </lineage>
</organism>
<comment type="cofactor">
    <cofactor evidence="1">
        <name>FAD</name>
        <dbReference type="ChEBI" id="CHEBI:57692"/>
    </cofactor>
</comment>
<evidence type="ECO:0000313" key="4">
    <source>
        <dbReference type="EMBL" id="MCD7463787.1"/>
    </source>
</evidence>
<dbReference type="EMBL" id="JACEIK010000914">
    <property type="protein sequence ID" value="MCD7463787.1"/>
    <property type="molecule type" value="Genomic_DNA"/>
</dbReference>
<keyword evidence="2" id="KW-0560">Oxidoreductase</keyword>
<dbReference type="SUPFAM" id="SSF56176">
    <property type="entry name" value="FAD-binding/transporter-associated domain-like"/>
    <property type="match status" value="1"/>
</dbReference>
<reference evidence="4 5" key="1">
    <citation type="journal article" date="2021" name="BMC Genomics">
        <title>Datura genome reveals duplications of psychoactive alkaloid biosynthetic genes and high mutation rate following tissue culture.</title>
        <authorList>
            <person name="Rajewski A."/>
            <person name="Carter-House D."/>
            <person name="Stajich J."/>
            <person name="Litt A."/>
        </authorList>
    </citation>
    <scope>NUCLEOTIDE SEQUENCE [LARGE SCALE GENOMIC DNA]</scope>
    <source>
        <strain evidence="4">AR-01</strain>
    </source>
</reference>